<feature type="region of interest" description="Disordered" evidence="1">
    <location>
        <begin position="1"/>
        <end position="21"/>
    </location>
</feature>
<keyword evidence="3" id="KW-1185">Reference proteome</keyword>
<gene>
    <name evidence="2" type="ORF">M7I_7380</name>
</gene>
<proteinExistence type="predicted"/>
<sequence length="44" mass="5407">MKNSGGYLQSQNRRQQRQSSQCRRKKIILLHLLKQFWNQHRQIA</sequence>
<dbReference type="EMBL" id="AGUE01000216">
    <property type="protein sequence ID" value="EHK96908.1"/>
    <property type="molecule type" value="Genomic_DNA"/>
</dbReference>
<dbReference type="HOGENOM" id="CLU_3224703_0_0_1"/>
<organism evidence="2 3">
    <name type="scientific">Glarea lozoyensis (strain ATCC 74030 / MF5533)</name>
    <dbReference type="NCBI Taxonomy" id="1104152"/>
    <lineage>
        <taxon>Eukaryota</taxon>
        <taxon>Fungi</taxon>
        <taxon>Dikarya</taxon>
        <taxon>Ascomycota</taxon>
        <taxon>Pezizomycotina</taxon>
        <taxon>Leotiomycetes</taxon>
        <taxon>Helotiales</taxon>
        <taxon>Helotiaceae</taxon>
        <taxon>Glarea</taxon>
    </lineage>
</organism>
<dbReference type="InParanoid" id="H0EX55"/>
<dbReference type="AlphaFoldDB" id="H0EX55"/>
<evidence type="ECO:0000256" key="1">
    <source>
        <dbReference type="SAM" id="MobiDB-lite"/>
    </source>
</evidence>
<accession>H0EX55</accession>
<name>H0EX55_GLAL7</name>
<protein>
    <submittedName>
        <fullName evidence="2">Uncharacterized protein</fullName>
    </submittedName>
</protein>
<evidence type="ECO:0000313" key="2">
    <source>
        <dbReference type="EMBL" id="EHK96908.1"/>
    </source>
</evidence>
<feature type="compositionally biased region" description="Low complexity" evidence="1">
    <location>
        <begin position="9"/>
        <end position="21"/>
    </location>
</feature>
<dbReference type="Proteomes" id="UP000005446">
    <property type="component" value="Unassembled WGS sequence"/>
</dbReference>
<comment type="caution">
    <text evidence="2">The sequence shown here is derived from an EMBL/GenBank/DDBJ whole genome shotgun (WGS) entry which is preliminary data.</text>
</comment>
<evidence type="ECO:0000313" key="3">
    <source>
        <dbReference type="Proteomes" id="UP000005446"/>
    </source>
</evidence>
<reference evidence="2 3" key="1">
    <citation type="journal article" date="2012" name="Eukaryot. Cell">
        <title>Genome sequence of the fungus Glarea lozoyensis: the first genome sequence of a species from the Helotiaceae family.</title>
        <authorList>
            <person name="Youssar L."/>
            <person name="Gruening B.A."/>
            <person name="Erxleben A."/>
            <person name="Guenther S."/>
            <person name="Huettel W."/>
        </authorList>
    </citation>
    <scope>NUCLEOTIDE SEQUENCE [LARGE SCALE GENOMIC DNA]</scope>
    <source>
        <strain evidence="3">ATCC 74030 / MF5533</strain>
    </source>
</reference>